<organism evidence="3 4">
    <name type="scientific">Botryosphaeria dothidea</name>
    <dbReference type="NCBI Taxonomy" id="55169"/>
    <lineage>
        <taxon>Eukaryota</taxon>
        <taxon>Fungi</taxon>
        <taxon>Dikarya</taxon>
        <taxon>Ascomycota</taxon>
        <taxon>Pezizomycotina</taxon>
        <taxon>Dothideomycetes</taxon>
        <taxon>Dothideomycetes incertae sedis</taxon>
        <taxon>Botryosphaeriales</taxon>
        <taxon>Botryosphaeriaceae</taxon>
        <taxon>Botryosphaeria</taxon>
    </lineage>
</organism>
<dbReference type="AlphaFoldDB" id="A0A8H4IVC2"/>
<dbReference type="InterPro" id="IPR057678">
    <property type="entry name" value="DUF7918"/>
</dbReference>
<dbReference type="PANTHER" id="PTHR36223">
    <property type="entry name" value="BETA-LACTAMASE-TYPE TRANSPEPTIDASE FOLD DOMAIN CONTAINING PROTEIN"/>
    <property type="match status" value="1"/>
</dbReference>
<comment type="caution">
    <text evidence="3">The sequence shown here is derived from an EMBL/GenBank/DDBJ whole genome shotgun (WGS) entry which is preliminary data.</text>
</comment>
<dbReference type="OrthoDB" id="3364132at2759"/>
<protein>
    <recommendedName>
        <fullName evidence="2">DUF7918 domain-containing protein</fullName>
    </recommendedName>
</protein>
<sequence length="323" mass="36917">MVVLDSLPGLDIEVHVSGKPADEFKNNDEEDERRQATRYIEAVSGAEFAVQWTFHAAEFKYRNWAINGIVYVDGKYADGRIFRPDTVKHLESFTVKMTGVWKKEKGRYVERPMMFSDLMIDEAGQSAAIKGLKEKLDLLGEITVKFYRGRAVASVGEGSRKSFATIDKVPEKALKGRAVSHQASLGKARNSSAWMTWDFEYEDYVDGKRHPFAVFTFRYRSKKALQAEYIIPRSPTPVPLEDRPIEELTPDELRELVRRQREREATQQSVKLEMKRERESSSMFTLPSVSSEMDSDMEVTDGPSRKRPRTGPVEVIDLCDDSD</sequence>
<evidence type="ECO:0000259" key="2">
    <source>
        <dbReference type="Pfam" id="PF25534"/>
    </source>
</evidence>
<dbReference type="PANTHER" id="PTHR36223:SF1">
    <property type="entry name" value="TRANSCRIPTION ELONGATION FACTOR EAF N-TERMINAL DOMAIN-CONTAINING PROTEIN"/>
    <property type="match status" value="1"/>
</dbReference>
<accession>A0A8H4IVC2</accession>
<feature type="region of interest" description="Disordered" evidence="1">
    <location>
        <begin position="259"/>
        <end position="323"/>
    </location>
</feature>
<dbReference type="Pfam" id="PF25534">
    <property type="entry name" value="DUF7918"/>
    <property type="match status" value="1"/>
</dbReference>
<gene>
    <name evidence="3" type="ORF">GTA08_BOTSDO05534</name>
</gene>
<evidence type="ECO:0000313" key="3">
    <source>
        <dbReference type="EMBL" id="KAF4307057.1"/>
    </source>
</evidence>
<evidence type="ECO:0000256" key="1">
    <source>
        <dbReference type="SAM" id="MobiDB-lite"/>
    </source>
</evidence>
<name>A0A8H4IVC2_9PEZI</name>
<evidence type="ECO:0000313" key="4">
    <source>
        <dbReference type="Proteomes" id="UP000572817"/>
    </source>
</evidence>
<proteinExistence type="predicted"/>
<reference evidence="3" key="1">
    <citation type="submission" date="2020-04" db="EMBL/GenBank/DDBJ databases">
        <title>Genome Assembly and Annotation of Botryosphaeria dothidea sdau 11-99, a Latent Pathogen of Apple Fruit Ring Rot in China.</title>
        <authorList>
            <person name="Yu C."/>
            <person name="Diao Y."/>
            <person name="Lu Q."/>
            <person name="Zhao J."/>
            <person name="Cui S."/>
            <person name="Peng C."/>
            <person name="He B."/>
            <person name="Liu H."/>
        </authorList>
    </citation>
    <scope>NUCLEOTIDE SEQUENCE [LARGE SCALE GENOMIC DNA]</scope>
    <source>
        <strain evidence="3">Sdau11-99</strain>
    </source>
</reference>
<dbReference type="Proteomes" id="UP000572817">
    <property type="component" value="Unassembled WGS sequence"/>
</dbReference>
<feature type="compositionally biased region" description="Polar residues" evidence="1">
    <location>
        <begin position="281"/>
        <end position="292"/>
    </location>
</feature>
<feature type="domain" description="DUF7918" evidence="2">
    <location>
        <begin position="9"/>
        <end position="234"/>
    </location>
</feature>
<dbReference type="EMBL" id="WWBZ02000033">
    <property type="protein sequence ID" value="KAF4307057.1"/>
    <property type="molecule type" value="Genomic_DNA"/>
</dbReference>
<keyword evidence="4" id="KW-1185">Reference proteome</keyword>